<dbReference type="EMBL" id="CP121196">
    <property type="protein sequence ID" value="XBH15577.1"/>
    <property type="molecule type" value="Genomic_DNA"/>
</dbReference>
<proteinExistence type="predicted"/>
<dbReference type="SMART" id="SM00564">
    <property type="entry name" value="PQQ"/>
    <property type="match status" value="2"/>
</dbReference>
<feature type="domain" description="Abnormal spindle-like microcephaly-associated protein ASH" evidence="4">
    <location>
        <begin position="391"/>
        <end position="481"/>
    </location>
</feature>
<dbReference type="Gene3D" id="2.60.40.10">
    <property type="entry name" value="Immunoglobulins"/>
    <property type="match status" value="4"/>
</dbReference>
<gene>
    <name evidence="6" type="ORF">P8935_13460</name>
</gene>
<keyword evidence="2" id="KW-0963">Cytoplasm</keyword>
<accession>A0AAU7DC00</accession>
<dbReference type="AlphaFoldDB" id="A0AAU7DC00"/>
<dbReference type="RefSeq" id="WP_348260810.1">
    <property type="nucleotide sequence ID" value="NZ_CP121196.1"/>
</dbReference>
<dbReference type="SUPFAM" id="SSF50998">
    <property type="entry name" value="Quinoprotein alcohol dehydrogenase-like"/>
    <property type="match status" value="1"/>
</dbReference>
<comment type="subcellular location">
    <subcellularLocation>
        <location evidence="1">Cytoplasm</location>
    </subcellularLocation>
</comment>
<evidence type="ECO:0000259" key="3">
    <source>
        <dbReference type="Pfam" id="PF13360"/>
    </source>
</evidence>
<evidence type="ECO:0000256" key="2">
    <source>
        <dbReference type="ARBA" id="ARBA00022490"/>
    </source>
</evidence>
<reference evidence="6" key="1">
    <citation type="submission" date="2023-03" db="EMBL/GenBank/DDBJ databases">
        <title>Edaphobacter sp.</title>
        <authorList>
            <person name="Huber K.J."/>
            <person name="Papendorf J."/>
            <person name="Pilke C."/>
            <person name="Bunk B."/>
            <person name="Sproeer C."/>
            <person name="Pester M."/>
        </authorList>
    </citation>
    <scope>NUCLEOTIDE SEQUENCE</scope>
    <source>
        <strain evidence="6">DSM 110680</strain>
    </source>
</reference>
<dbReference type="InterPro" id="IPR054090">
    <property type="entry name" value="Cep192_Spd-2-like_dom"/>
</dbReference>
<feature type="domain" description="Cep192/Spd-2-like" evidence="5">
    <location>
        <begin position="58"/>
        <end position="161"/>
    </location>
</feature>
<dbReference type="InterPro" id="IPR011047">
    <property type="entry name" value="Quinoprotein_ADH-like_sf"/>
</dbReference>
<evidence type="ECO:0000259" key="5">
    <source>
        <dbReference type="Pfam" id="PF22073"/>
    </source>
</evidence>
<sequence length="1112" mass="112695">MGTLVLTRIQSAFISLLNTLLSLHANATSLFSFRKWQTSRAVLATAICLLSPVALLAQVSVSPSTLNWVSVQLGQTGAAKVVTLTNSGGAAITISSVTLGGTNPADFAIRSKTCGTSLAASSSCTASIVFAPKATGARSATLSFNDSASGSPQTMTLTGMGTSPSGTVSASPASLTFASTNVGSSSASQTATLSNGQSTSITISNVAISGTNPGDFSIANQTCGTSLAAASSCTASVVFNPTASGARSATLTFTDSATNSPQSVTLNGTGAATGSGSASVSPTTLNWVYVAVGNRGAAKAITLTNTGTSSLTISSITLTGTNPGDFTIASKTCGTSLAASATCTASIAFAPTATGERYATLNFNDSATSSPQTVALSGDGTAASGTVTASPSSLTFASTTVGSSSAGQTATLSNGLSSSITISSVAISGTNAGDFNIASQTCGTSLATSANCTASIVFTPTSTGTRTAMLSFTDSATNSPQNISLTGTGTTTALTISPTNPTVTVNGTLQFTASAGATWTATCGTIGSGTGLYTAPATAESCQVTATATSGGATASTTVTVTANSGTLTITPSSVAVHAIGQTQFTANQSVTWSTTCGSISSSGLFTAPAAAETCTIKGVSTTNSSNTATATANVTVVNYTTRKNGTDGTGVQSNELVLTPSSVSGGKFGQLWAVGLDGTIWGQPLYMNGLTVGGKVRNVVYVTTSNDSVYALDADSGTVLWHKNFLSTGVTSVPGTVTKISNTTGILSTPVIDPVKQAIFVVAETSENNATYFPHRLHALSLITGAELTPDPELITDPDLEPIMKFQRPGLLLANGMVYIAFGSIEDRSPYHGLLFAFDENTLEQKALFNVTPTGSQGGLWMSGASPEADSEGNIYLSTGNGSVGTNNFGESIVKLSPTLQELDYFTPYNYANYDTNDLDMGSGSMILAPDQNGPYPHLIIACGKPTPIYVINRDAFGGRGTTSDNILQRLDHQIGGNGTGVRDGGQPCYNSPAMWQENVYFAPNYDVLKMFTLNPNTGLLSVTPTSKGTFLYNWPGADPVVSSNGNTNGIVWTIDLSTSTLHANDATDVSKSLYTSPSLGSAGRWVPPTVVNGHVYVTASGKIIAYGLTK</sequence>
<dbReference type="InterPro" id="IPR018391">
    <property type="entry name" value="PQQ_b-propeller_rpt"/>
</dbReference>
<dbReference type="Gene3D" id="2.130.10.10">
    <property type="entry name" value="YVTN repeat-like/Quinoprotein amine dehydrogenase"/>
    <property type="match status" value="1"/>
</dbReference>
<protein>
    <submittedName>
        <fullName evidence="6">Choice-of-anchor D domain-containing protein</fullName>
    </submittedName>
</protein>
<organism evidence="6">
    <name type="scientific">Telmatobacter sp. DSM 110680</name>
    <dbReference type="NCBI Taxonomy" id="3036704"/>
    <lineage>
        <taxon>Bacteria</taxon>
        <taxon>Pseudomonadati</taxon>
        <taxon>Acidobacteriota</taxon>
        <taxon>Terriglobia</taxon>
        <taxon>Terriglobales</taxon>
        <taxon>Acidobacteriaceae</taxon>
        <taxon>Telmatobacter</taxon>
    </lineage>
</organism>
<feature type="domain" description="Cep192/Spd-2-like" evidence="5">
    <location>
        <begin position="169"/>
        <end position="270"/>
    </location>
</feature>
<dbReference type="InterPro" id="IPR013783">
    <property type="entry name" value="Ig-like_fold"/>
</dbReference>
<evidence type="ECO:0000256" key="1">
    <source>
        <dbReference type="ARBA" id="ARBA00004496"/>
    </source>
</evidence>
<dbReference type="Pfam" id="PF15780">
    <property type="entry name" value="ASH"/>
    <property type="match status" value="1"/>
</dbReference>
<dbReference type="InterPro" id="IPR002372">
    <property type="entry name" value="PQQ_rpt_dom"/>
</dbReference>
<dbReference type="Pfam" id="PF22073">
    <property type="entry name" value="Cep192_D4"/>
    <property type="match status" value="2"/>
</dbReference>
<feature type="domain" description="Pyrrolo-quinoline quinone repeat" evidence="3">
    <location>
        <begin position="680"/>
        <end position="733"/>
    </location>
</feature>
<dbReference type="NCBIfam" id="NF012200">
    <property type="entry name" value="choice_anch_D"/>
    <property type="match status" value="4"/>
</dbReference>
<name>A0AAU7DC00_9BACT</name>
<dbReference type="InterPro" id="IPR031549">
    <property type="entry name" value="ASH"/>
</dbReference>
<dbReference type="GO" id="GO:0005737">
    <property type="term" value="C:cytoplasm"/>
    <property type="evidence" value="ECO:0007669"/>
    <property type="project" value="UniProtKB-SubCell"/>
</dbReference>
<dbReference type="InterPro" id="IPR015943">
    <property type="entry name" value="WD40/YVTN_repeat-like_dom_sf"/>
</dbReference>
<evidence type="ECO:0000259" key="4">
    <source>
        <dbReference type="Pfam" id="PF15780"/>
    </source>
</evidence>
<dbReference type="Pfam" id="PF13360">
    <property type="entry name" value="PQQ_2"/>
    <property type="match status" value="1"/>
</dbReference>
<evidence type="ECO:0000313" key="6">
    <source>
        <dbReference type="EMBL" id="XBH15577.1"/>
    </source>
</evidence>